<gene>
    <name evidence="3" type="ORF">DRF68_19305</name>
</gene>
<feature type="domain" description="GmrSD restriction endonucleases C-terminal" evidence="2">
    <location>
        <begin position="427"/>
        <end position="588"/>
    </location>
</feature>
<dbReference type="AlphaFoldDB" id="A0A3D9AIQ2"/>
<evidence type="ECO:0000313" key="3">
    <source>
        <dbReference type="EMBL" id="REC41045.1"/>
    </source>
</evidence>
<dbReference type="Pfam" id="PF07510">
    <property type="entry name" value="GmrSD_C"/>
    <property type="match status" value="1"/>
</dbReference>
<evidence type="ECO:0000313" key="4">
    <source>
        <dbReference type="Proteomes" id="UP000256924"/>
    </source>
</evidence>
<sequence>MEIKAEVKSISKLKDYFFIVPDYQREYVWKPEDQVEQFLIDIDNEYDENSDAQKSYFIGSIIIVANKEKYDVIDGQQRLTTIVLTLCALRDLLQQQALDSKQLKYLQNVEELLSDFDMDSDETQLRLELQYEESKGYLKNLIAKEGFIEEKSASIEKMEKAYFKIYSHLQLYLEESLDSLVKYARYFLTKIELVVIESENLSSALKIFETINQRGSSLNAMDLVKNLLFSTAKPSEFNSIKDIWKEIVSNLQKCGEENTPLRFLRYFLMSRYYDGILREDDIYKWFLTDEGKKQTKYETNPVVFAKELRALSKRYSELVIATELVKDGGTYPSITNIGFINKYRSRQHLILLLALHENVSDDVIEYLGKQLESFFFYSNTLGIQAKNNENLFSKWAIKLRNKKDTVAVAHIVSETMVPYLKEKLGDFITKFKTISHLHYSPNYRERYVLGKIENTILGKCNLPIQGKDFLNTLQIEHILPQTPKNGLLTDEFADMTDYRSYVYRLGNVTLLESTINQAVNNFNELNSDWYEKKQNEYNNSSVISTKLLDHGFSIGAHTALNKFKADYKFEFPEWNKGSIDLRQEKILDLVLETWKFNDKRLDQ</sequence>
<organism evidence="3 4">
    <name type="scientific">Candidatus Chryseobacterium massiliense</name>
    <dbReference type="NCBI Taxonomy" id="204089"/>
    <lineage>
        <taxon>Bacteria</taxon>
        <taxon>Pseudomonadati</taxon>
        <taxon>Bacteroidota</taxon>
        <taxon>Flavobacteriia</taxon>
        <taxon>Flavobacteriales</taxon>
        <taxon>Weeksellaceae</taxon>
        <taxon>Chryseobacterium group</taxon>
        <taxon>Chryseobacterium</taxon>
    </lineage>
</organism>
<dbReference type="Pfam" id="PF03235">
    <property type="entry name" value="GmrSD_N"/>
    <property type="match status" value="1"/>
</dbReference>
<dbReference type="EMBL" id="QNVU01000064">
    <property type="protein sequence ID" value="REC41045.1"/>
    <property type="molecule type" value="Genomic_DNA"/>
</dbReference>
<dbReference type="PANTHER" id="PTHR35149">
    <property type="entry name" value="SLL5132 PROTEIN"/>
    <property type="match status" value="1"/>
</dbReference>
<dbReference type="RefSeq" id="WP_116099988.1">
    <property type="nucleotide sequence ID" value="NZ_QNVU01000064.1"/>
</dbReference>
<name>A0A3D9AIQ2_9FLAO</name>
<dbReference type="InterPro" id="IPR004919">
    <property type="entry name" value="GmrSD_N"/>
</dbReference>
<comment type="caution">
    <text evidence="3">The sequence shown here is derived from an EMBL/GenBank/DDBJ whole genome shotgun (WGS) entry which is preliminary data.</text>
</comment>
<proteinExistence type="predicted"/>
<accession>A0A3D9AIQ2</accession>
<protein>
    <submittedName>
        <fullName evidence="3">DUF262 domain-containing protein</fullName>
    </submittedName>
</protein>
<feature type="domain" description="GmrSD restriction endonucleases N-terminal" evidence="1">
    <location>
        <begin position="14"/>
        <end position="229"/>
    </location>
</feature>
<reference evidence="3 4" key="1">
    <citation type="journal article" date="2004" name="Emerg. Infect. Dis.">
        <title>Amoebae-resisting bacteria isolated from human nasal swabs by amoebal coculture.</title>
        <authorList>
            <person name="Greub G."/>
            <person name="La Scola B."/>
            <person name="Raoult D."/>
        </authorList>
    </citation>
    <scope>NUCLEOTIDE SEQUENCE [LARGE SCALE GENOMIC DNA]</scope>
    <source>
        <strain evidence="3 4">CCUG 51329</strain>
    </source>
</reference>
<evidence type="ECO:0000259" key="2">
    <source>
        <dbReference type="Pfam" id="PF07510"/>
    </source>
</evidence>
<keyword evidence="4" id="KW-1185">Reference proteome</keyword>
<evidence type="ECO:0000259" key="1">
    <source>
        <dbReference type="Pfam" id="PF03235"/>
    </source>
</evidence>
<dbReference type="InterPro" id="IPR011089">
    <property type="entry name" value="GmrSD_C"/>
</dbReference>
<dbReference type="PANTHER" id="PTHR35149:SF2">
    <property type="entry name" value="DUF262 DOMAIN-CONTAINING PROTEIN"/>
    <property type="match status" value="1"/>
</dbReference>
<dbReference type="Proteomes" id="UP000256924">
    <property type="component" value="Unassembled WGS sequence"/>
</dbReference>